<protein>
    <submittedName>
        <fullName evidence="1">Uncharacterized protein</fullName>
    </submittedName>
</protein>
<accession>A0AAN9LJI4</accession>
<evidence type="ECO:0000313" key="2">
    <source>
        <dbReference type="Proteomes" id="UP001367508"/>
    </source>
</evidence>
<name>A0AAN9LJI4_CANGL</name>
<evidence type="ECO:0000313" key="1">
    <source>
        <dbReference type="EMBL" id="KAK7336791.1"/>
    </source>
</evidence>
<comment type="caution">
    <text evidence="1">The sequence shown here is derived from an EMBL/GenBank/DDBJ whole genome shotgun (WGS) entry which is preliminary data.</text>
</comment>
<reference evidence="1 2" key="1">
    <citation type="submission" date="2024-01" db="EMBL/GenBank/DDBJ databases">
        <title>The genomes of 5 underutilized Papilionoideae crops provide insights into root nodulation and disease resistanc.</title>
        <authorList>
            <person name="Jiang F."/>
        </authorList>
    </citation>
    <scope>NUCLEOTIDE SEQUENCE [LARGE SCALE GENOMIC DNA]</scope>
    <source>
        <strain evidence="1">LVBAO_FW01</strain>
        <tissue evidence="1">Leaves</tissue>
    </source>
</reference>
<dbReference type="EMBL" id="JAYMYQ010000004">
    <property type="protein sequence ID" value="KAK7336791.1"/>
    <property type="molecule type" value="Genomic_DNA"/>
</dbReference>
<keyword evidence="2" id="KW-1185">Reference proteome</keyword>
<dbReference type="Proteomes" id="UP001367508">
    <property type="component" value="Unassembled WGS sequence"/>
</dbReference>
<gene>
    <name evidence="1" type="ORF">VNO77_17339</name>
</gene>
<organism evidence="1 2">
    <name type="scientific">Canavalia gladiata</name>
    <name type="common">Sword bean</name>
    <name type="synonym">Dolichos gladiatus</name>
    <dbReference type="NCBI Taxonomy" id="3824"/>
    <lineage>
        <taxon>Eukaryota</taxon>
        <taxon>Viridiplantae</taxon>
        <taxon>Streptophyta</taxon>
        <taxon>Embryophyta</taxon>
        <taxon>Tracheophyta</taxon>
        <taxon>Spermatophyta</taxon>
        <taxon>Magnoliopsida</taxon>
        <taxon>eudicotyledons</taxon>
        <taxon>Gunneridae</taxon>
        <taxon>Pentapetalae</taxon>
        <taxon>rosids</taxon>
        <taxon>fabids</taxon>
        <taxon>Fabales</taxon>
        <taxon>Fabaceae</taxon>
        <taxon>Papilionoideae</taxon>
        <taxon>50 kb inversion clade</taxon>
        <taxon>NPAAA clade</taxon>
        <taxon>indigoferoid/millettioid clade</taxon>
        <taxon>Phaseoleae</taxon>
        <taxon>Canavalia</taxon>
    </lineage>
</organism>
<proteinExistence type="predicted"/>
<dbReference type="AlphaFoldDB" id="A0AAN9LJI4"/>
<sequence length="127" mass="14320">MILAVVEGGWLIDKDRKLIQIQRCDDDGTKGKGCVFVMALFFLDGWELGSYIELTTEVAFIDTSRVLSFLVLFYISFGGAKSVYQCAFSSFECWCRCSCRGWSLDITEIMGMRRKVHNGKSEAASMI</sequence>